<dbReference type="Proteomes" id="UP000274556">
    <property type="component" value="Unassembled WGS sequence"/>
</dbReference>
<evidence type="ECO:0000313" key="1">
    <source>
        <dbReference type="EMBL" id="RKT46681.1"/>
    </source>
</evidence>
<comment type="caution">
    <text evidence="1">The sequence shown here is derived from an EMBL/GenBank/DDBJ whole genome shotgun (WGS) entry which is preliminary data.</text>
</comment>
<dbReference type="EMBL" id="RBXL01000001">
    <property type="protein sequence ID" value="RKT46681.1"/>
    <property type="molecule type" value="Genomic_DNA"/>
</dbReference>
<organism evidence="1 2">
    <name type="scientific">Thiocapsa rosea</name>
    <dbReference type="NCBI Taxonomy" id="69360"/>
    <lineage>
        <taxon>Bacteria</taxon>
        <taxon>Pseudomonadati</taxon>
        <taxon>Pseudomonadota</taxon>
        <taxon>Gammaproteobacteria</taxon>
        <taxon>Chromatiales</taxon>
        <taxon>Chromatiaceae</taxon>
        <taxon>Thiocapsa</taxon>
    </lineage>
</organism>
<accession>A0A495VBA6</accession>
<sequence>MFFLIQRTYFTNSLALRVTPAIVARDAERQGHA</sequence>
<name>A0A495VBA6_9GAMM</name>
<dbReference type="AlphaFoldDB" id="A0A495VBA6"/>
<gene>
    <name evidence="1" type="ORF">BDD21_4213</name>
</gene>
<keyword evidence="2" id="KW-1185">Reference proteome</keyword>
<evidence type="ECO:0000313" key="2">
    <source>
        <dbReference type="Proteomes" id="UP000274556"/>
    </source>
</evidence>
<reference evidence="1 2" key="1">
    <citation type="submission" date="2018-10" db="EMBL/GenBank/DDBJ databases">
        <title>Genomic Encyclopedia of Archaeal and Bacterial Type Strains, Phase II (KMG-II): from individual species to whole genera.</title>
        <authorList>
            <person name="Goeker M."/>
        </authorList>
    </citation>
    <scope>NUCLEOTIDE SEQUENCE [LARGE SCALE GENOMIC DNA]</scope>
    <source>
        <strain evidence="1 2">DSM 235</strain>
    </source>
</reference>
<proteinExistence type="predicted"/>
<protein>
    <submittedName>
        <fullName evidence="1">Uncharacterized protein</fullName>
    </submittedName>
</protein>